<dbReference type="InterPro" id="IPR000182">
    <property type="entry name" value="GNAT_dom"/>
</dbReference>
<dbReference type="RefSeq" id="WP_305990159.1">
    <property type="nucleotide sequence ID" value="NZ_JAVAMP010000001.1"/>
</dbReference>
<evidence type="ECO:0000313" key="2">
    <source>
        <dbReference type="EMBL" id="MDP5272856.1"/>
    </source>
</evidence>
<name>A0ABT9IU45_9BACL</name>
<comment type="caution">
    <text evidence="2">The sequence shown here is derived from an EMBL/GenBank/DDBJ whole genome shotgun (WGS) entry which is preliminary data.</text>
</comment>
<dbReference type="SUPFAM" id="SSF55729">
    <property type="entry name" value="Acyl-CoA N-acyltransferases (Nat)"/>
    <property type="match status" value="1"/>
</dbReference>
<protein>
    <submittedName>
        <fullName evidence="2">GNAT family N-acetyltransferase</fullName>
        <ecNumber evidence="2">2.3.1.-</ecNumber>
    </submittedName>
</protein>
<evidence type="ECO:0000259" key="1">
    <source>
        <dbReference type="PROSITE" id="PS51186"/>
    </source>
</evidence>
<organism evidence="2 3">
    <name type="scientific">Chengkuizengella axinellae</name>
    <dbReference type="NCBI Taxonomy" id="3064388"/>
    <lineage>
        <taxon>Bacteria</taxon>
        <taxon>Bacillati</taxon>
        <taxon>Bacillota</taxon>
        <taxon>Bacilli</taxon>
        <taxon>Bacillales</taxon>
        <taxon>Paenibacillaceae</taxon>
        <taxon>Chengkuizengella</taxon>
    </lineage>
</organism>
<keyword evidence="3" id="KW-1185">Reference proteome</keyword>
<proteinExistence type="predicted"/>
<gene>
    <name evidence="2" type="ORF">Q5Y73_01920</name>
</gene>
<dbReference type="EMBL" id="JAVAMP010000001">
    <property type="protein sequence ID" value="MDP5272856.1"/>
    <property type="molecule type" value="Genomic_DNA"/>
</dbReference>
<dbReference type="Gene3D" id="3.40.630.30">
    <property type="match status" value="1"/>
</dbReference>
<sequence length="266" mass="30308">MIRRLTVKDHGQCFKLLKEQPAENLFILGDIEAYGYEEDFQKLWGDFSDNGELIAVLLKYQENYIPYAKGDFNAKGFAEIMLSDPDFSMLSGLIDVTEKLEPYLSHRLKRKRETYYAKCTKMIPVTTDVDTSIVEQAVPEDAEELIQLLNSIPEFSESTITVERKRRGLEEGVSRSFFIKEDGRMVSTASTAAENSLSAMVVGVATLAAYKKKGYATQCMVKLCNQLLEEEKELCLFYDNPSAGVLYKRIGFEDIGFWMMYSFSKN</sequence>
<evidence type="ECO:0000313" key="3">
    <source>
        <dbReference type="Proteomes" id="UP001231941"/>
    </source>
</evidence>
<dbReference type="InterPro" id="IPR016181">
    <property type="entry name" value="Acyl_CoA_acyltransferase"/>
</dbReference>
<accession>A0ABT9IU45</accession>
<reference evidence="2 3" key="1">
    <citation type="submission" date="2023-08" db="EMBL/GenBank/DDBJ databases">
        <authorList>
            <person name="Park J.-S."/>
        </authorList>
    </citation>
    <scope>NUCLEOTIDE SEQUENCE [LARGE SCALE GENOMIC DNA]</scope>
    <source>
        <strain evidence="2 3">2205SS18-9</strain>
    </source>
</reference>
<keyword evidence="2" id="KW-0012">Acyltransferase</keyword>
<dbReference type="Proteomes" id="UP001231941">
    <property type="component" value="Unassembled WGS sequence"/>
</dbReference>
<dbReference type="PROSITE" id="PS51186">
    <property type="entry name" value="GNAT"/>
    <property type="match status" value="1"/>
</dbReference>
<keyword evidence="2" id="KW-0808">Transferase</keyword>
<feature type="domain" description="N-acetyltransferase" evidence="1">
    <location>
        <begin position="132"/>
        <end position="266"/>
    </location>
</feature>
<dbReference type="GO" id="GO:0016746">
    <property type="term" value="F:acyltransferase activity"/>
    <property type="evidence" value="ECO:0007669"/>
    <property type="project" value="UniProtKB-KW"/>
</dbReference>
<dbReference type="EC" id="2.3.1.-" evidence="2"/>
<dbReference type="Pfam" id="PF00583">
    <property type="entry name" value="Acetyltransf_1"/>
    <property type="match status" value="1"/>
</dbReference>